<dbReference type="Proteomes" id="UP001163823">
    <property type="component" value="Chromosome 12"/>
</dbReference>
<evidence type="ECO:0000256" key="1">
    <source>
        <dbReference type="ARBA" id="ARBA00022574"/>
    </source>
</evidence>
<dbReference type="InterPro" id="IPR001810">
    <property type="entry name" value="F-box_dom"/>
</dbReference>
<dbReference type="Pfam" id="PF00646">
    <property type="entry name" value="F-box"/>
    <property type="match status" value="1"/>
</dbReference>
<sequence length="435" mass="48988">MSRQQSFPTAEETMGPTPACDRLPTKKRNSGTPTTIHCLDHDILCMIFAFLDIFDLVRSSAVCKFWNDIINRSKLLQDLYYKQKQDSASNPIPLRKYLEELAMERHRLSLQEGSIVIDQWRGHSFGVNQCRMKMGLLLTGVGDKVMRLWSVDSYKCISQYSVPDVDPVVDFDFDESKVVGLVGTRICIWRQDGKRSVFPSHEGTFVKGLCMRYFDPEAVVGCEDGTARVFDMYSRKCSRIIRMHSAPVTCLCLSEEQLILSGSSLGSITISGLSSDQRVATLKPIDATGIRTLCFNPSSQLVFAGSNVGYTYCWDLRKMRPLWQTRVSPNVIYSMQHLQNDSSSLVVGGIDGILRVLNQNTGEILSSCMMENKLLSTSQNSFGTIERRKGRTLSEDTHIDSISRSARPPITSLAVGMKKVVTVHNSKYIRLWKFN</sequence>
<keyword evidence="6" id="KW-1185">Reference proteome</keyword>
<dbReference type="PANTHER" id="PTHR44436:SF1">
    <property type="entry name" value="F-BOX_WD REPEAT-CONTAINING PROTEIN 2"/>
    <property type="match status" value="1"/>
</dbReference>
<evidence type="ECO:0000259" key="4">
    <source>
        <dbReference type="PROSITE" id="PS50181"/>
    </source>
</evidence>
<evidence type="ECO:0000313" key="6">
    <source>
        <dbReference type="Proteomes" id="UP001163823"/>
    </source>
</evidence>
<feature type="region of interest" description="Disordered" evidence="3">
    <location>
        <begin position="1"/>
        <end position="31"/>
    </location>
</feature>
<dbReference type="SUPFAM" id="SSF81383">
    <property type="entry name" value="F-box domain"/>
    <property type="match status" value="1"/>
</dbReference>
<evidence type="ECO:0000256" key="2">
    <source>
        <dbReference type="ARBA" id="ARBA00022737"/>
    </source>
</evidence>
<comment type="caution">
    <text evidence="5">The sequence shown here is derived from an EMBL/GenBank/DDBJ whole genome shotgun (WGS) entry which is preliminary data.</text>
</comment>
<dbReference type="SMART" id="SM00320">
    <property type="entry name" value="WD40"/>
    <property type="match status" value="6"/>
</dbReference>
<dbReference type="InterPro" id="IPR036322">
    <property type="entry name" value="WD40_repeat_dom_sf"/>
</dbReference>
<dbReference type="InterPro" id="IPR001680">
    <property type="entry name" value="WD40_rpt"/>
</dbReference>
<accession>A0AAD7L097</accession>
<dbReference type="Gene3D" id="2.130.10.10">
    <property type="entry name" value="YVTN repeat-like/Quinoprotein amine dehydrogenase"/>
    <property type="match status" value="2"/>
</dbReference>
<dbReference type="PANTHER" id="PTHR44436">
    <property type="entry name" value="F-BOX/WD REPEAT-CONTAINING PROTEIN 2"/>
    <property type="match status" value="1"/>
</dbReference>
<gene>
    <name evidence="5" type="ORF">O6P43_029595</name>
</gene>
<dbReference type="KEGG" id="qsa:O6P43_029595"/>
<dbReference type="EMBL" id="JARAOO010000012">
    <property type="protein sequence ID" value="KAJ7949234.1"/>
    <property type="molecule type" value="Genomic_DNA"/>
</dbReference>
<keyword evidence="2" id="KW-0677">Repeat</keyword>
<dbReference type="InterPro" id="IPR015943">
    <property type="entry name" value="WD40/YVTN_repeat-like_dom_sf"/>
</dbReference>
<dbReference type="InterPro" id="IPR042627">
    <property type="entry name" value="FBXW2"/>
</dbReference>
<dbReference type="InterPro" id="IPR036047">
    <property type="entry name" value="F-box-like_dom_sf"/>
</dbReference>
<keyword evidence="1" id="KW-0853">WD repeat</keyword>
<reference evidence="5" key="1">
    <citation type="journal article" date="2023" name="Science">
        <title>Elucidation of the pathway for biosynthesis of saponin adjuvants from the soapbark tree.</title>
        <authorList>
            <person name="Reed J."/>
            <person name="Orme A."/>
            <person name="El-Demerdash A."/>
            <person name="Owen C."/>
            <person name="Martin L.B.B."/>
            <person name="Misra R.C."/>
            <person name="Kikuchi S."/>
            <person name="Rejzek M."/>
            <person name="Martin A.C."/>
            <person name="Harkess A."/>
            <person name="Leebens-Mack J."/>
            <person name="Louveau T."/>
            <person name="Stephenson M.J."/>
            <person name="Osbourn A."/>
        </authorList>
    </citation>
    <scope>NUCLEOTIDE SEQUENCE</scope>
    <source>
        <strain evidence="5">S10</strain>
    </source>
</reference>
<dbReference type="SMART" id="SM00256">
    <property type="entry name" value="FBOX"/>
    <property type="match status" value="1"/>
</dbReference>
<protein>
    <submittedName>
        <fullName evidence="5">F-box/WD-40 repeat-containing protein</fullName>
    </submittedName>
</protein>
<dbReference type="PROSITE" id="PS50181">
    <property type="entry name" value="FBOX"/>
    <property type="match status" value="1"/>
</dbReference>
<dbReference type="SUPFAM" id="SSF50978">
    <property type="entry name" value="WD40 repeat-like"/>
    <property type="match status" value="1"/>
</dbReference>
<proteinExistence type="predicted"/>
<organism evidence="5 6">
    <name type="scientific">Quillaja saponaria</name>
    <name type="common">Soap bark tree</name>
    <dbReference type="NCBI Taxonomy" id="32244"/>
    <lineage>
        <taxon>Eukaryota</taxon>
        <taxon>Viridiplantae</taxon>
        <taxon>Streptophyta</taxon>
        <taxon>Embryophyta</taxon>
        <taxon>Tracheophyta</taxon>
        <taxon>Spermatophyta</taxon>
        <taxon>Magnoliopsida</taxon>
        <taxon>eudicotyledons</taxon>
        <taxon>Gunneridae</taxon>
        <taxon>Pentapetalae</taxon>
        <taxon>rosids</taxon>
        <taxon>fabids</taxon>
        <taxon>Fabales</taxon>
        <taxon>Quillajaceae</taxon>
        <taxon>Quillaja</taxon>
    </lineage>
</organism>
<evidence type="ECO:0000256" key="3">
    <source>
        <dbReference type="SAM" id="MobiDB-lite"/>
    </source>
</evidence>
<feature type="domain" description="F-box" evidence="4">
    <location>
        <begin position="33"/>
        <end position="79"/>
    </location>
</feature>
<dbReference type="AlphaFoldDB" id="A0AAD7L097"/>
<evidence type="ECO:0000313" key="5">
    <source>
        <dbReference type="EMBL" id="KAJ7949234.1"/>
    </source>
</evidence>
<dbReference type="Gene3D" id="1.20.1280.50">
    <property type="match status" value="1"/>
</dbReference>
<name>A0AAD7L097_QUISA</name>